<dbReference type="EMBL" id="JAMQJZ010000001">
    <property type="protein sequence ID" value="MDC3418935.1"/>
    <property type="molecule type" value="Genomic_DNA"/>
</dbReference>
<dbReference type="Pfam" id="PF00389">
    <property type="entry name" value="2-Hacid_dh"/>
    <property type="match status" value="1"/>
</dbReference>
<dbReference type="InterPro" id="IPR036291">
    <property type="entry name" value="NAD(P)-bd_dom_sf"/>
</dbReference>
<evidence type="ECO:0000259" key="5">
    <source>
        <dbReference type="Pfam" id="PF00389"/>
    </source>
</evidence>
<sequence>MERRSMIIAEELDQELISKIKNIIPDWNVYTGKDSTVWEKHIQDAEVIAGWNKQIAESCLQNGTKLKWIQSWSAGVDSYPIDSFAKHDILLTSANGVHAFPISETIFAMMLSLTRKIHAYVQNMSERVWKHESLKLELHNKTIGILGVGAIGTETAKIAKAFGMHVIGIRNAKKPASYFDEIATMDELHDLLPKCDYVVVTLPLTDQTYHIFGEEAFNKMKDSSFFINIGRGQLVDEPALIKALQEKQIAGAGCDVFEQEPLPYESPLWNMDNVIITPHTAGSTEYYHQRVVDDILIPNLLQYLNGHTPSVNLVDYKRGY</sequence>
<feature type="domain" description="D-isomer specific 2-hydroxyacid dehydrogenase NAD-binding" evidence="6">
    <location>
        <begin position="107"/>
        <end position="281"/>
    </location>
</feature>
<dbReference type="SUPFAM" id="SSF51735">
    <property type="entry name" value="NAD(P)-binding Rossmann-fold domains"/>
    <property type="match status" value="1"/>
</dbReference>
<dbReference type="Pfam" id="PF02826">
    <property type="entry name" value="2-Hacid_dh_C"/>
    <property type="match status" value="1"/>
</dbReference>
<dbReference type="PANTHER" id="PTHR43333">
    <property type="entry name" value="2-HACID_DH_C DOMAIN-CONTAINING PROTEIN"/>
    <property type="match status" value="1"/>
</dbReference>
<reference evidence="7" key="1">
    <citation type="submission" date="2022-06" db="EMBL/GenBank/DDBJ databases">
        <title>Aquibacillus sp. a new bacterium isolated from soil saline samples.</title>
        <authorList>
            <person name="Galisteo C."/>
            <person name="De La Haba R."/>
            <person name="Sanchez-Porro C."/>
            <person name="Ventosa A."/>
        </authorList>
    </citation>
    <scope>NUCLEOTIDE SEQUENCE</scope>
    <source>
        <strain evidence="7">JCM 12387</strain>
    </source>
</reference>
<dbReference type="SUPFAM" id="SSF52283">
    <property type="entry name" value="Formate/glycerate dehydrogenase catalytic domain-like"/>
    <property type="match status" value="1"/>
</dbReference>
<dbReference type="Proteomes" id="UP001145072">
    <property type="component" value="Unassembled WGS sequence"/>
</dbReference>
<dbReference type="GO" id="GO:0016616">
    <property type="term" value="F:oxidoreductase activity, acting on the CH-OH group of donors, NAD or NADP as acceptor"/>
    <property type="evidence" value="ECO:0007669"/>
    <property type="project" value="InterPro"/>
</dbReference>
<comment type="similarity">
    <text evidence="1 4">Belongs to the D-isomer specific 2-hydroxyacid dehydrogenase family.</text>
</comment>
<dbReference type="InterPro" id="IPR029753">
    <property type="entry name" value="D-isomer_DH_CS"/>
</dbReference>
<dbReference type="Gene3D" id="3.40.50.720">
    <property type="entry name" value="NAD(P)-binding Rossmann-like Domain"/>
    <property type="match status" value="2"/>
</dbReference>
<evidence type="ECO:0000313" key="7">
    <source>
        <dbReference type="EMBL" id="MDC3418935.1"/>
    </source>
</evidence>
<proteinExistence type="inferred from homology"/>
<dbReference type="GO" id="GO:0051287">
    <property type="term" value="F:NAD binding"/>
    <property type="evidence" value="ECO:0007669"/>
    <property type="project" value="InterPro"/>
</dbReference>
<dbReference type="InterPro" id="IPR006139">
    <property type="entry name" value="D-isomer_2_OHA_DH_cat_dom"/>
</dbReference>
<feature type="domain" description="D-isomer specific 2-hydroxyacid dehydrogenase catalytic" evidence="5">
    <location>
        <begin position="8"/>
        <end position="308"/>
    </location>
</feature>
<comment type="caution">
    <text evidence="7">The sequence shown here is derived from an EMBL/GenBank/DDBJ whole genome shotgun (WGS) entry which is preliminary data.</text>
</comment>
<evidence type="ECO:0000259" key="6">
    <source>
        <dbReference type="Pfam" id="PF02826"/>
    </source>
</evidence>
<organism evidence="7 8">
    <name type="scientific">Aquibacillus koreensis</name>
    <dbReference type="NCBI Taxonomy" id="279446"/>
    <lineage>
        <taxon>Bacteria</taxon>
        <taxon>Bacillati</taxon>
        <taxon>Bacillota</taxon>
        <taxon>Bacilli</taxon>
        <taxon>Bacillales</taxon>
        <taxon>Bacillaceae</taxon>
        <taxon>Aquibacillus</taxon>
    </lineage>
</organism>
<dbReference type="PROSITE" id="PS00671">
    <property type="entry name" value="D_2_HYDROXYACID_DH_3"/>
    <property type="match status" value="1"/>
</dbReference>
<keyword evidence="8" id="KW-1185">Reference proteome</keyword>
<keyword evidence="3" id="KW-0520">NAD</keyword>
<dbReference type="FunFam" id="3.40.50.720:FF:000363">
    <property type="entry name" value="D-isomer specific 2-hydroxyacid dehydrogenase"/>
    <property type="match status" value="1"/>
</dbReference>
<evidence type="ECO:0000313" key="8">
    <source>
        <dbReference type="Proteomes" id="UP001145072"/>
    </source>
</evidence>
<dbReference type="CDD" id="cd05300">
    <property type="entry name" value="2-Hacid_dh_1"/>
    <property type="match status" value="1"/>
</dbReference>
<dbReference type="InterPro" id="IPR006140">
    <property type="entry name" value="D-isomer_DH_NAD-bd"/>
</dbReference>
<evidence type="ECO:0000256" key="2">
    <source>
        <dbReference type="ARBA" id="ARBA00023002"/>
    </source>
</evidence>
<accession>A0A9X3WI64</accession>
<dbReference type="AlphaFoldDB" id="A0A9X3WI64"/>
<name>A0A9X3WI64_9BACI</name>
<dbReference type="PANTHER" id="PTHR43333:SF1">
    <property type="entry name" value="D-ISOMER SPECIFIC 2-HYDROXYACID DEHYDROGENASE NAD-BINDING DOMAIN-CONTAINING PROTEIN"/>
    <property type="match status" value="1"/>
</dbReference>
<protein>
    <submittedName>
        <fullName evidence="7">D-2-hydroxyacid dehydrogenase</fullName>
    </submittedName>
</protein>
<gene>
    <name evidence="7" type="ORF">NC661_00860</name>
</gene>
<evidence type="ECO:0000256" key="4">
    <source>
        <dbReference type="RuleBase" id="RU003719"/>
    </source>
</evidence>
<evidence type="ECO:0000256" key="1">
    <source>
        <dbReference type="ARBA" id="ARBA00005854"/>
    </source>
</evidence>
<dbReference type="RefSeq" id="WP_259871262.1">
    <property type="nucleotide sequence ID" value="NZ_JAMQJZ010000001.1"/>
</dbReference>
<keyword evidence="2 4" id="KW-0560">Oxidoreductase</keyword>
<evidence type="ECO:0000256" key="3">
    <source>
        <dbReference type="ARBA" id="ARBA00023027"/>
    </source>
</evidence>